<dbReference type="EMBL" id="QBUD01000029">
    <property type="protein sequence ID" value="PUB09542.1"/>
    <property type="molecule type" value="Genomic_DNA"/>
</dbReference>
<dbReference type="Pfam" id="PF00356">
    <property type="entry name" value="LacI"/>
    <property type="match status" value="1"/>
</dbReference>
<keyword evidence="1" id="KW-0805">Transcription regulation</keyword>
<evidence type="ECO:0000313" key="6">
    <source>
        <dbReference type="Proteomes" id="UP000244523"/>
    </source>
</evidence>
<dbReference type="GO" id="GO:0000976">
    <property type="term" value="F:transcription cis-regulatory region binding"/>
    <property type="evidence" value="ECO:0007669"/>
    <property type="project" value="TreeGrafter"/>
</dbReference>
<evidence type="ECO:0000256" key="1">
    <source>
        <dbReference type="ARBA" id="ARBA00023015"/>
    </source>
</evidence>
<dbReference type="PANTHER" id="PTHR30146">
    <property type="entry name" value="LACI-RELATED TRANSCRIPTIONAL REPRESSOR"/>
    <property type="match status" value="1"/>
</dbReference>
<dbReference type="PROSITE" id="PS50932">
    <property type="entry name" value="HTH_LACI_2"/>
    <property type="match status" value="1"/>
</dbReference>
<dbReference type="AlphaFoldDB" id="A0A2T6K4G1"/>
<dbReference type="CDD" id="cd01575">
    <property type="entry name" value="PBP1_GntR"/>
    <property type="match status" value="1"/>
</dbReference>
<dbReference type="SUPFAM" id="SSF47413">
    <property type="entry name" value="lambda repressor-like DNA-binding domains"/>
    <property type="match status" value="1"/>
</dbReference>
<dbReference type="SMART" id="SM00354">
    <property type="entry name" value="HTH_LACI"/>
    <property type="match status" value="1"/>
</dbReference>
<comment type="caution">
    <text evidence="5">The sequence shown here is derived from an EMBL/GenBank/DDBJ whole genome shotgun (WGS) entry which is preliminary data.</text>
</comment>
<dbReference type="PANTHER" id="PTHR30146:SF33">
    <property type="entry name" value="TRANSCRIPTIONAL REGULATOR"/>
    <property type="match status" value="1"/>
</dbReference>
<dbReference type="Gene3D" id="1.10.260.40">
    <property type="entry name" value="lambda repressor-like DNA-binding domains"/>
    <property type="match status" value="1"/>
</dbReference>
<dbReference type="Gene3D" id="3.40.50.2300">
    <property type="match status" value="2"/>
</dbReference>
<keyword evidence="2" id="KW-0238">DNA-binding</keyword>
<keyword evidence="6" id="KW-1185">Reference proteome</keyword>
<organism evidence="5 6">
    <name type="scientific">Yoonia sediminilitoris</name>
    <dbReference type="NCBI Taxonomy" id="1286148"/>
    <lineage>
        <taxon>Bacteria</taxon>
        <taxon>Pseudomonadati</taxon>
        <taxon>Pseudomonadota</taxon>
        <taxon>Alphaproteobacteria</taxon>
        <taxon>Rhodobacterales</taxon>
        <taxon>Paracoccaceae</taxon>
        <taxon>Yoonia</taxon>
    </lineage>
</organism>
<dbReference type="InterPro" id="IPR001761">
    <property type="entry name" value="Peripla_BP/Lac1_sug-bd_dom"/>
</dbReference>
<accession>A0A2T6K4G1</accession>
<name>A0A2T6K4G1_9RHOB</name>
<dbReference type="RefSeq" id="WP_108389210.1">
    <property type="nucleotide sequence ID" value="NZ_QBUD01000029.1"/>
</dbReference>
<evidence type="ECO:0000313" key="5">
    <source>
        <dbReference type="EMBL" id="PUB09542.1"/>
    </source>
</evidence>
<keyword evidence="3" id="KW-0804">Transcription</keyword>
<reference evidence="5 6" key="1">
    <citation type="submission" date="2018-04" db="EMBL/GenBank/DDBJ databases">
        <title>Genomic Encyclopedia of Archaeal and Bacterial Type Strains, Phase II (KMG-II): from individual species to whole genera.</title>
        <authorList>
            <person name="Goeker M."/>
        </authorList>
    </citation>
    <scope>NUCLEOTIDE SEQUENCE [LARGE SCALE GENOMIC DNA]</scope>
    <source>
        <strain evidence="5 6">DSM 29955</strain>
    </source>
</reference>
<dbReference type="GO" id="GO:0003700">
    <property type="term" value="F:DNA-binding transcription factor activity"/>
    <property type="evidence" value="ECO:0007669"/>
    <property type="project" value="TreeGrafter"/>
</dbReference>
<feature type="domain" description="HTH lacI-type" evidence="4">
    <location>
        <begin position="7"/>
        <end position="61"/>
    </location>
</feature>
<dbReference type="SUPFAM" id="SSF53822">
    <property type="entry name" value="Periplasmic binding protein-like I"/>
    <property type="match status" value="1"/>
</dbReference>
<dbReference type="InterPro" id="IPR010982">
    <property type="entry name" value="Lambda_DNA-bd_dom_sf"/>
</dbReference>
<dbReference type="OrthoDB" id="7170131at2"/>
<sequence>MAKSRRVTLKDVSAASGLSLITVSRALRHPETVQEETRKKIHKTIEEIGYVPNLTARSLVSSRSNMIGVVVPILTSSLFADFAQGAETVLRQANLQMLLGVSQRSKDQEAEAVRTFIARQADAIIVTGFTHSSACRKLLEAFGGPVVETWNLRPEALDISVGYSNYDASAGMTRYLIEKGYRNIATVGGAFENNDQATDRQAGFLQTMQDAGRSVPPENILAVPNPTTIESGGPLILSLLDRPNPPDAVFFQAELPAQGAMMACLSRGIRIPEDVAIAGFGDLSISGLMPVPMTTIRVRAQEIGQRAAEHVLQRLNDGVEQPLIDDVGFELMIRESA</sequence>
<protein>
    <submittedName>
        <fullName evidence="5">LacI family transcriptional regulator</fullName>
    </submittedName>
</protein>
<evidence type="ECO:0000256" key="3">
    <source>
        <dbReference type="ARBA" id="ARBA00023163"/>
    </source>
</evidence>
<evidence type="ECO:0000259" key="4">
    <source>
        <dbReference type="PROSITE" id="PS50932"/>
    </source>
</evidence>
<dbReference type="Proteomes" id="UP000244523">
    <property type="component" value="Unassembled WGS sequence"/>
</dbReference>
<dbReference type="Pfam" id="PF00532">
    <property type="entry name" value="Peripla_BP_1"/>
    <property type="match status" value="1"/>
</dbReference>
<dbReference type="InterPro" id="IPR028082">
    <property type="entry name" value="Peripla_BP_I"/>
</dbReference>
<dbReference type="CDD" id="cd01392">
    <property type="entry name" value="HTH_LacI"/>
    <property type="match status" value="1"/>
</dbReference>
<evidence type="ECO:0000256" key="2">
    <source>
        <dbReference type="ARBA" id="ARBA00023125"/>
    </source>
</evidence>
<dbReference type="InterPro" id="IPR000843">
    <property type="entry name" value="HTH_LacI"/>
</dbReference>
<proteinExistence type="predicted"/>
<gene>
    <name evidence="5" type="ORF">C8N45_1295</name>
</gene>